<evidence type="ECO:0000313" key="3">
    <source>
        <dbReference type="EMBL" id="KAJ1115234.1"/>
    </source>
</evidence>
<dbReference type="EMBL" id="JANPWB010000012">
    <property type="protein sequence ID" value="KAJ1115234.1"/>
    <property type="molecule type" value="Genomic_DNA"/>
</dbReference>
<reference evidence="3" key="1">
    <citation type="journal article" date="2022" name="bioRxiv">
        <title>Sequencing and chromosome-scale assembly of the giantPleurodeles waltlgenome.</title>
        <authorList>
            <person name="Brown T."/>
            <person name="Elewa A."/>
            <person name="Iarovenko S."/>
            <person name="Subramanian E."/>
            <person name="Araus A.J."/>
            <person name="Petzold A."/>
            <person name="Susuki M."/>
            <person name="Suzuki K.-i.T."/>
            <person name="Hayashi T."/>
            <person name="Toyoda A."/>
            <person name="Oliveira C."/>
            <person name="Osipova E."/>
            <person name="Leigh N.D."/>
            <person name="Simon A."/>
            <person name="Yun M.H."/>
        </authorList>
    </citation>
    <scope>NUCLEOTIDE SEQUENCE</scope>
    <source>
        <strain evidence="3">20211129_DDA</strain>
        <tissue evidence="3">Liver</tissue>
    </source>
</reference>
<dbReference type="AlphaFoldDB" id="A0AAV7NKQ5"/>
<evidence type="ECO:0000313" key="4">
    <source>
        <dbReference type="Proteomes" id="UP001066276"/>
    </source>
</evidence>
<keyword evidence="1" id="KW-0175">Coiled coil</keyword>
<protein>
    <submittedName>
        <fullName evidence="3">Uncharacterized protein</fullName>
    </submittedName>
</protein>
<feature type="compositionally biased region" description="Basic and acidic residues" evidence="2">
    <location>
        <begin position="111"/>
        <end position="133"/>
    </location>
</feature>
<feature type="region of interest" description="Disordered" evidence="2">
    <location>
        <begin position="93"/>
        <end position="164"/>
    </location>
</feature>
<comment type="caution">
    <text evidence="3">The sequence shown here is derived from an EMBL/GenBank/DDBJ whole genome shotgun (WGS) entry which is preliminary data.</text>
</comment>
<keyword evidence="4" id="KW-1185">Reference proteome</keyword>
<gene>
    <name evidence="3" type="ORF">NDU88_003460</name>
</gene>
<evidence type="ECO:0000256" key="1">
    <source>
        <dbReference type="SAM" id="Coils"/>
    </source>
</evidence>
<name>A0AAV7NKQ5_PLEWA</name>
<accession>A0AAV7NKQ5</accession>
<sequence>MSQRSPREARAAPFFHPLCASAQEPMDRITEWLDKQMKRVDEAEHRISAVEDNCNTVSQAQTQADRTVAALRAQYHGDRCPGIAQPSLITLGTWPGESRKVRGPRHATWTAEKETRLGGQERDVVHGSKKMPETVEEVDRDQNPKPNQPGNAIRIPESNSPGDA</sequence>
<organism evidence="3 4">
    <name type="scientific">Pleurodeles waltl</name>
    <name type="common">Iberian ribbed newt</name>
    <dbReference type="NCBI Taxonomy" id="8319"/>
    <lineage>
        <taxon>Eukaryota</taxon>
        <taxon>Metazoa</taxon>
        <taxon>Chordata</taxon>
        <taxon>Craniata</taxon>
        <taxon>Vertebrata</taxon>
        <taxon>Euteleostomi</taxon>
        <taxon>Amphibia</taxon>
        <taxon>Batrachia</taxon>
        <taxon>Caudata</taxon>
        <taxon>Salamandroidea</taxon>
        <taxon>Salamandridae</taxon>
        <taxon>Pleurodelinae</taxon>
        <taxon>Pleurodeles</taxon>
    </lineage>
</organism>
<dbReference type="Proteomes" id="UP001066276">
    <property type="component" value="Chromosome 8"/>
</dbReference>
<feature type="coiled-coil region" evidence="1">
    <location>
        <begin position="33"/>
        <end position="60"/>
    </location>
</feature>
<proteinExistence type="predicted"/>
<evidence type="ECO:0000256" key="2">
    <source>
        <dbReference type="SAM" id="MobiDB-lite"/>
    </source>
</evidence>